<name>A0AAP0PJW8_9MAGN</name>
<dbReference type="InterPro" id="IPR027417">
    <property type="entry name" value="P-loop_NTPase"/>
</dbReference>
<dbReference type="Pfam" id="PF12836">
    <property type="entry name" value="HHH_3"/>
    <property type="match status" value="1"/>
</dbReference>
<gene>
    <name evidence="6" type="ORF">Scep_006245</name>
</gene>
<evidence type="ECO:0000313" key="6">
    <source>
        <dbReference type="EMBL" id="KAK9147488.1"/>
    </source>
</evidence>
<feature type="domain" description="Kinesin motor" evidence="5">
    <location>
        <begin position="22"/>
        <end position="346"/>
    </location>
</feature>
<keyword evidence="2 4" id="KW-0505">Motor protein</keyword>
<keyword evidence="7" id="KW-1185">Reference proteome</keyword>
<dbReference type="PANTHER" id="PTHR47969:SF9">
    <property type="entry name" value="KINESIN-LIKE PROTEIN"/>
    <property type="match status" value="1"/>
</dbReference>
<dbReference type="GO" id="GO:0005524">
    <property type="term" value="F:ATP binding"/>
    <property type="evidence" value="ECO:0007669"/>
    <property type="project" value="UniProtKB-UniRule"/>
</dbReference>
<dbReference type="Proteomes" id="UP001419268">
    <property type="component" value="Unassembled WGS sequence"/>
</dbReference>
<evidence type="ECO:0000256" key="1">
    <source>
        <dbReference type="ARBA" id="ARBA00022701"/>
    </source>
</evidence>
<dbReference type="PRINTS" id="PR00380">
    <property type="entry name" value="KINESINHEAVY"/>
</dbReference>
<reference evidence="6 7" key="1">
    <citation type="submission" date="2024-01" db="EMBL/GenBank/DDBJ databases">
        <title>Genome assemblies of Stephania.</title>
        <authorList>
            <person name="Yang L."/>
        </authorList>
    </citation>
    <scope>NUCLEOTIDE SEQUENCE [LARGE SCALE GENOMIC DNA]</scope>
    <source>
        <strain evidence="6">JXDWG</strain>
        <tissue evidence="6">Leaf</tissue>
    </source>
</reference>
<dbReference type="PROSITE" id="PS50067">
    <property type="entry name" value="KINESIN_MOTOR_2"/>
    <property type="match status" value="1"/>
</dbReference>
<accession>A0AAP0PJW8</accession>
<dbReference type="GO" id="GO:0008017">
    <property type="term" value="F:microtubule binding"/>
    <property type="evidence" value="ECO:0007669"/>
    <property type="project" value="InterPro"/>
</dbReference>
<sequence>MASIPSELTVSRLNSRSEWRGKVRIVGKIRGWSDLETKASNGDSSPWISVQRPKEGESSDFVTVSFGDQLISQKDSYKLDYCYEQGEEAAQLFSREVRPLLSGVFEGLSASVLAYGARGSGKTFLMQGTEEKPGLGPLALAEILSIGEGIGGLVAVSCYEVYQDHIYDLLEQNRQEVSILEDSMGRILLKGLSQVPVKTLPELYKLYGQGSTSHNPAQRGKNDVSHRSHKGLIIYVSHENKDSGVSTTGKINFLDLAGYVDTKRISIDGSNLVESAWINKSLYTLQNVVKALNGRERVPYRESKLTRMLQDSFEGKSQSLMVSCLNPSFCQDTIYTVSLASRSCQAVNQLSCDSTKKTKSTARIVPIPSPKIGRRQTFSNSVKKYDGSQLRTTETRIKSQLSTTKGRKLFDGASSAANSIQEKVLVEATPTIKPSSLIDTVESSLSSVPFDMEHSQTIKGIPEAVTVEETKPNLSPQATEHSPRINIETACDTISLEEPKGDSNLEKENNVLVDVNVSPPLSERLRELSNSLKSLCSSTPLACEKYLKEDESNAIQDCKNLVDPKTPTVESCMLLKNRDIASSPLEACNVMSSSVKQSLVQQYLNCLNSASKEELKELKGIGEKRATYILELREESPEPFKNLDDLKTIGLSEKQIKGMMRKYAGELF</sequence>
<dbReference type="FunFam" id="1.10.150.280:FF:000003">
    <property type="entry name" value="Kinesin-like protein KIN-10C"/>
    <property type="match status" value="1"/>
</dbReference>
<keyword evidence="1" id="KW-0493">Microtubule</keyword>
<evidence type="ECO:0000256" key="4">
    <source>
        <dbReference type="PROSITE-ProRule" id="PRU00283"/>
    </source>
</evidence>
<dbReference type="Pfam" id="PF00225">
    <property type="entry name" value="Kinesin"/>
    <property type="match status" value="1"/>
</dbReference>
<dbReference type="Gene3D" id="3.40.850.10">
    <property type="entry name" value="Kinesin motor domain"/>
    <property type="match status" value="1"/>
</dbReference>
<dbReference type="GO" id="GO:0007018">
    <property type="term" value="P:microtubule-based movement"/>
    <property type="evidence" value="ECO:0007669"/>
    <property type="project" value="InterPro"/>
</dbReference>
<dbReference type="SUPFAM" id="SSF52540">
    <property type="entry name" value="P-loop containing nucleoside triphosphate hydrolases"/>
    <property type="match status" value="1"/>
</dbReference>
<keyword evidence="4" id="KW-0067">ATP-binding</keyword>
<proteinExistence type="inferred from homology"/>
<evidence type="ECO:0000256" key="3">
    <source>
        <dbReference type="ARBA" id="ARBA00061615"/>
    </source>
</evidence>
<dbReference type="PANTHER" id="PTHR47969">
    <property type="entry name" value="CHROMOSOME-ASSOCIATED KINESIN KIF4A-RELATED"/>
    <property type="match status" value="1"/>
</dbReference>
<dbReference type="GO" id="GO:0005874">
    <property type="term" value="C:microtubule"/>
    <property type="evidence" value="ECO:0007669"/>
    <property type="project" value="UniProtKB-KW"/>
</dbReference>
<protein>
    <recommendedName>
        <fullName evidence="5">Kinesin motor domain-containing protein</fullName>
    </recommendedName>
</protein>
<evidence type="ECO:0000313" key="7">
    <source>
        <dbReference type="Proteomes" id="UP001419268"/>
    </source>
</evidence>
<organism evidence="6 7">
    <name type="scientific">Stephania cephalantha</name>
    <dbReference type="NCBI Taxonomy" id="152367"/>
    <lineage>
        <taxon>Eukaryota</taxon>
        <taxon>Viridiplantae</taxon>
        <taxon>Streptophyta</taxon>
        <taxon>Embryophyta</taxon>
        <taxon>Tracheophyta</taxon>
        <taxon>Spermatophyta</taxon>
        <taxon>Magnoliopsida</taxon>
        <taxon>Ranunculales</taxon>
        <taxon>Menispermaceae</taxon>
        <taxon>Menispermoideae</taxon>
        <taxon>Cissampelideae</taxon>
        <taxon>Stephania</taxon>
    </lineage>
</organism>
<dbReference type="SUPFAM" id="SSF47781">
    <property type="entry name" value="RuvA domain 2-like"/>
    <property type="match status" value="1"/>
</dbReference>
<comment type="similarity">
    <text evidence="3">Belongs to the TRAFAC class myosin-kinesin ATPase superfamily. Kinesin family. KIN-10 subfamily.</text>
</comment>
<comment type="caution">
    <text evidence="6">The sequence shown here is derived from an EMBL/GenBank/DDBJ whole genome shotgun (WGS) entry which is preliminary data.</text>
</comment>
<dbReference type="EMBL" id="JBBNAG010000003">
    <property type="protein sequence ID" value="KAK9147488.1"/>
    <property type="molecule type" value="Genomic_DNA"/>
</dbReference>
<dbReference type="GO" id="GO:0005875">
    <property type="term" value="C:microtubule associated complex"/>
    <property type="evidence" value="ECO:0007669"/>
    <property type="project" value="TreeGrafter"/>
</dbReference>
<evidence type="ECO:0000259" key="5">
    <source>
        <dbReference type="PROSITE" id="PS50067"/>
    </source>
</evidence>
<feature type="binding site" evidence="4">
    <location>
        <begin position="116"/>
        <end position="123"/>
    </location>
    <ligand>
        <name>ATP</name>
        <dbReference type="ChEBI" id="CHEBI:30616"/>
    </ligand>
</feature>
<dbReference type="AlphaFoldDB" id="A0AAP0PJW8"/>
<dbReference type="InterPro" id="IPR010994">
    <property type="entry name" value="RuvA_2-like"/>
</dbReference>
<dbReference type="GO" id="GO:0003777">
    <property type="term" value="F:microtubule motor activity"/>
    <property type="evidence" value="ECO:0007669"/>
    <property type="project" value="InterPro"/>
</dbReference>
<dbReference type="InterPro" id="IPR001752">
    <property type="entry name" value="Kinesin_motor_dom"/>
</dbReference>
<dbReference type="InterPro" id="IPR027640">
    <property type="entry name" value="Kinesin-like_fam"/>
</dbReference>
<dbReference type="SMART" id="SM00129">
    <property type="entry name" value="KISc"/>
    <property type="match status" value="1"/>
</dbReference>
<keyword evidence="4" id="KW-0547">Nucleotide-binding</keyword>
<dbReference type="InterPro" id="IPR036961">
    <property type="entry name" value="Kinesin_motor_dom_sf"/>
</dbReference>
<dbReference type="GO" id="GO:0051231">
    <property type="term" value="P:spindle elongation"/>
    <property type="evidence" value="ECO:0007669"/>
    <property type="project" value="TreeGrafter"/>
</dbReference>
<dbReference type="GO" id="GO:0007052">
    <property type="term" value="P:mitotic spindle organization"/>
    <property type="evidence" value="ECO:0007669"/>
    <property type="project" value="TreeGrafter"/>
</dbReference>
<dbReference type="Gene3D" id="1.10.150.280">
    <property type="entry name" value="AF1531-like domain"/>
    <property type="match status" value="1"/>
</dbReference>
<evidence type="ECO:0000256" key="2">
    <source>
        <dbReference type="ARBA" id="ARBA00023175"/>
    </source>
</evidence>